<organism evidence="2 3">
    <name type="scientific">Spirosoma foliorum</name>
    <dbReference type="NCBI Taxonomy" id="2710596"/>
    <lineage>
        <taxon>Bacteria</taxon>
        <taxon>Pseudomonadati</taxon>
        <taxon>Bacteroidota</taxon>
        <taxon>Cytophagia</taxon>
        <taxon>Cytophagales</taxon>
        <taxon>Cytophagaceae</taxon>
        <taxon>Spirosoma</taxon>
    </lineage>
</organism>
<reference evidence="2 3" key="1">
    <citation type="submission" date="2020-07" db="EMBL/GenBank/DDBJ databases">
        <title>Spirosoma foliorum sp. nov., isolated from the leaves on the Nejang mountain Korea, Republic of.</title>
        <authorList>
            <person name="Ho H."/>
            <person name="Lee Y.-J."/>
            <person name="Nurcahyanto D.-A."/>
            <person name="Kim S.-G."/>
        </authorList>
    </citation>
    <scope>NUCLEOTIDE SEQUENCE [LARGE SCALE GENOMIC DNA]</scope>
    <source>
        <strain evidence="2 3">PL0136</strain>
    </source>
</reference>
<evidence type="ECO:0000313" key="3">
    <source>
        <dbReference type="Proteomes" id="UP000515369"/>
    </source>
</evidence>
<evidence type="ECO:0008006" key="4">
    <source>
        <dbReference type="Google" id="ProtNLM"/>
    </source>
</evidence>
<evidence type="ECO:0000256" key="1">
    <source>
        <dbReference type="SAM" id="Phobius"/>
    </source>
</evidence>
<accession>A0A7G5GXU5</accession>
<sequence>MKKLIIYDESCPMCKLYTKGMVAADTSGCLTRLSNGELPNSSIISRLDQQRARHEIPLIDLDGGETLYGVDTWIYAFGHHNQKLARLLSLRWFRAILQKLYAFISYNRRIIITAAPRRWQLLDLQPDFHAGQRLAFILITFSLTSWLWLLGHSTIWPLAVVIIGQLATARLYLLTQPSVNTLETALDYTGHLGMSVLIGEIIITSSAITSWPTLSLVGYSLMIGQHFIRAYRLGLSPWLSVWFTILVFALLLPK</sequence>
<dbReference type="RefSeq" id="WP_182460944.1">
    <property type="nucleotide sequence ID" value="NZ_CP059732.1"/>
</dbReference>
<gene>
    <name evidence="2" type="ORF">H3H32_01650</name>
</gene>
<feature type="transmembrane region" description="Helical" evidence="1">
    <location>
        <begin position="130"/>
        <end position="149"/>
    </location>
</feature>
<protein>
    <recommendedName>
        <fullName evidence="4">DUF393 domain-containing protein</fullName>
    </recommendedName>
</protein>
<keyword evidence="1" id="KW-1133">Transmembrane helix</keyword>
<dbReference type="AlphaFoldDB" id="A0A7G5GXU5"/>
<dbReference type="Proteomes" id="UP000515369">
    <property type="component" value="Chromosome"/>
</dbReference>
<proteinExistence type="predicted"/>
<keyword evidence="3" id="KW-1185">Reference proteome</keyword>
<dbReference type="KEGG" id="sfol:H3H32_01650"/>
<keyword evidence="1" id="KW-0812">Transmembrane</keyword>
<name>A0A7G5GXU5_9BACT</name>
<keyword evidence="1" id="KW-0472">Membrane</keyword>
<dbReference type="EMBL" id="CP059732">
    <property type="protein sequence ID" value="QMW03687.1"/>
    <property type="molecule type" value="Genomic_DNA"/>
</dbReference>
<evidence type="ECO:0000313" key="2">
    <source>
        <dbReference type="EMBL" id="QMW03687.1"/>
    </source>
</evidence>
<feature type="transmembrane region" description="Helical" evidence="1">
    <location>
        <begin position="231"/>
        <end position="252"/>
    </location>
</feature>